<evidence type="ECO:0000313" key="3">
    <source>
        <dbReference type="EMBL" id="KAK3268734.1"/>
    </source>
</evidence>
<name>A0AAE0FZK0_9CHLO</name>
<evidence type="ECO:0000256" key="2">
    <source>
        <dbReference type="SAM" id="SignalP"/>
    </source>
</evidence>
<dbReference type="AlphaFoldDB" id="A0AAE0FZK0"/>
<evidence type="ECO:0000256" key="1">
    <source>
        <dbReference type="SAM" id="MobiDB-lite"/>
    </source>
</evidence>
<reference evidence="3 4" key="1">
    <citation type="journal article" date="2015" name="Genome Biol. Evol.">
        <title>Comparative Genomics of a Bacterivorous Green Alga Reveals Evolutionary Causalities and Consequences of Phago-Mixotrophic Mode of Nutrition.</title>
        <authorList>
            <person name="Burns J.A."/>
            <person name="Paasch A."/>
            <person name="Narechania A."/>
            <person name="Kim E."/>
        </authorList>
    </citation>
    <scope>NUCLEOTIDE SEQUENCE [LARGE SCALE GENOMIC DNA]</scope>
    <source>
        <strain evidence="3 4">PLY_AMNH</strain>
    </source>
</reference>
<sequence length="511" mass="55852">MALLNSPRRTGITFLTVFCCFFLLNISFVEVVDAEPVRAAQRAEAGLRAEDGWTKEAQATQRKLLHTHSAPWAGAGVHGPVGRRYTSVASQKAGALSPAGSSAVMAHLDAFNRHHPVPSRSRGYPKGAAGGGVQSKRDMNRLFDSVQAPAGSNPLAKPKKKVVQRISDSELCGTVIESAENYDLRTTKQPYPTWRAHMSISRDQMLHDPGLWELLFQSGMRGLYTATHETRDKGVAAGRSRAAVIVVHKVQRTNDTHTKMAHLQFHLHGCGADPCDHIHAGVPICFSSLQRVPDRMLCHGQYKACRIAQIQHKLLNPGTGIVEADADRPLVPWEQQFCGMVHHGFGMDGKTNDYPTANMRFHLPGTPPIEVEGPEALLSGLRGGYRKIDPNEVVIPGGVALLLARAFVLNVTGSRRPAVKLRRGGLFYGGSTSAEKKSLRHDATRTQEQGVNDAAALIFADSSRRDRATLSHLLSFQADLYSQELCLYEVERVPAKCAPIPAQSNELLTMH</sequence>
<comment type="caution">
    <text evidence="3">The sequence shown here is derived from an EMBL/GenBank/DDBJ whole genome shotgun (WGS) entry which is preliminary data.</text>
</comment>
<dbReference type="Proteomes" id="UP001190700">
    <property type="component" value="Unassembled WGS sequence"/>
</dbReference>
<feature type="chain" id="PRO_5042108350" evidence="2">
    <location>
        <begin position="35"/>
        <end position="511"/>
    </location>
</feature>
<keyword evidence="2" id="KW-0732">Signal</keyword>
<organism evidence="3 4">
    <name type="scientific">Cymbomonas tetramitiformis</name>
    <dbReference type="NCBI Taxonomy" id="36881"/>
    <lineage>
        <taxon>Eukaryota</taxon>
        <taxon>Viridiplantae</taxon>
        <taxon>Chlorophyta</taxon>
        <taxon>Pyramimonadophyceae</taxon>
        <taxon>Pyramimonadales</taxon>
        <taxon>Pyramimonadaceae</taxon>
        <taxon>Cymbomonas</taxon>
    </lineage>
</organism>
<keyword evidence="4" id="KW-1185">Reference proteome</keyword>
<gene>
    <name evidence="3" type="ORF">CYMTET_22775</name>
</gene>
<accession>A0AAE0FZK0</accession>
<evidence type="ECO:0000313" key="4">
    <source>
        <dbReference type="Proteomes" id="UP001190700"/>
    </source>
</evidence>
<dbReference type="EMBL" id="LGRX02011614">
    <property type="protein sequence ID" value="KAK3268734.1"/>
    <property type="molecule type" value="Genomic_DNA"/>
</dbReference>
<proteinExistence type="predicted"/>
<protein>
    <submittedName>
        <fullName evidence="3">Uncharacterized protein</fullName>
    </submittedName>
</protein>
<feature type="region of interest" description="Disordered" evidence="1">
    <location>
        <begin position="115"/>
        <end position="135"/>
    </location>
</feature>
<feature type="signal peptide" evidence="2">
    <location>
        <begin position="1"/>
        <end position="34"/>
    </location>
</feature>